<gene>
    <name evidence="3" type="ORF">CLV82_1765</name>
</gene>
<dbReference type="Proteomes" id="UP000295468">
    <property type="component" value="Unassembled WGS sequence"/>
</dbReference>
<organism evidence="3 4">
    <name type="scientific">Zeaxanthinibacter enoshimensis</name>
    <dbReference type="NCBI Taxonomy" id="392009"/>
    <lineage>
        <taxon>Bacteria</taxon>
        <taxon>Pseudomonadati</taxon>
        <taxon>Bacteroidota</taxon>
        <taxon>Flavobacteriia</taxon>
        <taxon>Flavobacteriales</taxon>
        <taxon>Flavobacteriaceae</taxon>
        <taxon>Zeaxanthinibacter</taxon>
    </lineage>
</organism>
<sequence length="329" mass="36013">MEKTTTEKLRLGVFVLLGTILIVLAAYLIGNQKHIFGNTFTLHTTFKNVNGLQRGNNVRYAGINIGTVQDIEMVNDTSISVAMLIQDKMLPHIKKNATATIGSDGLVGSMIINIVPGEGEAPFVSPEDVISSYSRVATADMLNTLSVTNENAAVLLEDLLKVSASLNSGKGVLGRLLNDGAMADDLQSTLGNLRVASKEAEGLMQELGDVVGQYNAEQSVAGALFSDSIAGAKLRLTIGQLEISSRELQSVSVRLNEFIQEIQEGQGAINYLSTDTTMVGHLQRTMENVDQGMYRFNQNMEALQHNFLTRGYFRKIERQKKKEEKRSRE</sequence>
<protein>
    <submittedName>
        <fullName evidence="3">Phospholipid/cholesterol/gamma-HCH transport system substrate-binding protein</fullName>
    </submittedName>
</protein>
<dbReference type="Pfam" id="PF02470">
    <property type="entry name" value="MlaD"/>
    <property type="match status" value="1"/>
</dbReference>
<dbReference type="RefSeq" id="WP_133643919.1">
    <property type="nucleotide sequence ID" value="NZ_SNYI01000002.1"/>
</dbReference>
<evidence type="ECO:0000313" key="3">
    <source>
        <dbReference type="EMBL" id="TDQ31064.1"/>
    </source>
</evidence>
<keyword evidence="1" id="KW-1133">Transmembrane helix</keyword>
<keyword evidence="4" id="KW-1185">Reference proteome</keyword>
<evidence type="ECO:0000256" key="1">
    <source>
        <dbReference type="SAM" id="Phobius"/>
    </source>
</evidence>
<keyword evidence="1" id="KW-0812">Transmembrane</keyword>
<feature type="domain" description="Mce/MlaD" evidence="2">
    <location>
        <begin position="40"/>
        <end position="117"/>
    </location>
</feature>
<dbReference type="PANTHER" id="PTHR33371">
    <property type="entry name" value="INTERMEMBRANE PHOSPHOLIPID TRANSPORT SYSTEM BINDING PROTEIN MLAD-RELATED"/>
    <property type="match status" value="1"/>
</dbReference>
<dbReference type="OrthoDB" id="9771725at2"/>
<dbReference type="AlphaFoldDB" id="A0A4R6TJL5"/>
<comment type="caution">
    <text evidence="3">The sequence shown here is derived from an EMBL/GenBank/DDBJ whole genome shotgun (WGS) entry which is preliminary data.</text>
</comment>
<dbReference type="InterPro" id="IPR003399">
    <property type="entry name" value="Mce/MlaD"/>
</dbReference>
<proteinExistence type="predicted"/>
<dbReference type="PANTHER" id="PTHR33371:SF4">
    <property type="entry name" value="INTERMEMBRANE PHOSPHOLIPID TRANSPORT SYSTEM BINDING PROTEIN MLAD"/>
    <property type="match status" value="1"/>
</dbReference>
<dbReference type="InterPro" id="IPR052336">
    <property type="entry name" value="MlaD_Phospholipid_Transporter"/>
</dbReference>
<accession>A0A4R6TJL5</accession>
<name>A0A4R6TJL5_9FLAO</name>
<dbReference type="EMBL" id="SNYI01000002">
    <property type="protein sequence ID" value="TDQ31064.1"/>
    <property type="molecule type" value="Genomic_DNA"/>
</dbReference>
<feature type="transmembrane region" description="Helical" evidence="1">
    <location>
        <begin position="12"/>
        <end position="30"/>
    </location>
</feature>
<evidence type="ECO:0000313" key="4">
    <source>
        <dbReference type="Proteomes" id="UP000295468"/>
    </source>
</evidence>
<evidence type="ECO:0000259" key="2">
    <source>
        <dbReference type="Pfam" id="PF02470"/>
    </source>
</evidence>
<reference evidence="3 4" key="1">
    <citation type="submission" date="2019-03" db="EMBL/GenBank/DDBJ databases">
        <title>Genomic Encyclopedia of Archaeal and Bacterial Type Strains, Phase II (KMG-II): from individual species to whole genera.</title>
        <authorList>
            <person name="Goeker M."/>
        </authorList>
    </citation>
    <scope>NUCLEOTIDE SEQUENCE [LARGE SCALE GENOMIC DNA]</scope>
    <source>
        <strain evidence="3 4">DSM 18435</strain>
    </source>
</reference>
<keyword evidence="1" id="KW-0472">Membrane</keyword>